<dbReference type="Proteomes" id="UP000034098">
    <property type="component" value="Unassembled WGS sequence"/>
</dbReference>
<feature type="compositionally biased region" description="Low complexity" evidence="1">
    <location>
        <begin position="48"/>
        <end position="69"/>
    </location>
</feature>
<reference evidence="2 3" key="1">
    <citation type="submission" date="2015-02" db="EMBL/GenBank/DDBJ databases">
        <title>Draft genome sequences of ten Microbacterium spp. with emphasis on heavy metal contaminated environments.</title>
        <authorList>
            <person name="Corretto E."/>
        </authorList>
    </citation>
    <scope>NUCLEOTIDE SEQUENCE [LARGE SCALE GENOMIC DNA]</scope>
    <source>
        <strain evidence="2 3">DSM 8608</strain>
    </source>
</reference>
<organism evidence="2 3">
    <name type="scientific">Microbacterium trichothecenolyticum</name>
    <name type="common">Aureobacterium trichothecenolyticum</name>
    <dbReference type="NCBI Taxonomy" id="69370"/>
    <lineage>
        <taxon>Bacteria</taxon>
        <taxon>Bacillati</taxon>
        <taxon>Actinomycetota</taxon>
        <taxon>Actinomycetes</taxon>
        <taxon>Micrococcales</taxon>
        <taxon>Microbacteriaceae</taxon>
        <taxon>Microbacterium</taxon>
    </lineage>
</organism>
<gene>
    <name evidence="2" type="ORF">RS82_03253</name>
</gene>
<dbReference type="RefSeq" id="WP_045301283.1">
    <property type="nucleotide sequence ID" value="NZ_JYJA01000039.1"/>
</dbReference>
<evidence type="ECO:0008006" key="4">
    <source>
        <dbReference type="Google" id="ProtNLM"/>
    </source>
</evidence>
<sequence>MSSLNRLFGLAAKALDSSGSAGAKPGAGADWRAIVRDVAGAVTGDQRPVATPPASAASPVPAASAPTTPIGLTPPPASPAAGAPHAPATAADRAAIARYEYLLQTSDPHQVEAIHREAFARLTPEQRAQVQAGMRAELHSAEQPRSAEAPDLARAAARTEAVRPGAMAGLLARVGRGGRGASAAGGMASGAALAGAGGVLGAVAGAAVVSTLAAPLLAQAATLGVDFDTIAGGVDLDAIASGVDFGGAGDLVAGASDQLAGAGEAVTGIGEQISNFELPGLRDLFG</sequence>
<evidence type="ECO:0000313" key="3">
    <source>
        <dbReference type="Proteomes" id="UP000034098"/>
    </source>
</evidence>
<comment type="caution">
    <text evidence="2">The sequence shown here is derived from an EMBL/GenBank/DDBJ whole genome shotgun (WGS) entry which is preliminary data.</text>
</comment>
<dbReference type="PATRIC" id="fig|69370.6.peg.3313"/>
<dbReference type="OrthoDB" id="5520269at2"/>
<proteinExistence type="predicted"/>
<protein>
    <recommendedName>
        <fullName evidence="4">Cation-transporting ATPase</fullName>
    </recommendedName>
</protein>
<keyword evidence="3" id="KW-1185">Reference proteome</keyword>
<dbReference type="AlphaFoldDB" id="A0A0M2H2J6"/>
<evidence type="ECO:0000256" key="1">
    <source>
        <dbReference type="SAM" id="MobiDB-lite"/>
    </source>
</evidence>
<dbReference type="EMBL" id="JYJA01000039">
    <property type="protein sequence ID" value="KJL40637.1"/>
    <property type="molecule type" value="Genomic_DNA"/>
</dbReference>
<feature type="compositionally biased region" description="Low complexity" evidence="1">
    <location>
        <begin position="79"/>
        <end position="89"/>
    </location>
</feature>
<accession>A0A0M2H2J6</accession>
<feature type="region of interest" description="Disordered" evidence="1">
    <location>
        <begin position="44"/>
        <end position="89"/>
    </location>
</feature>
<name>A0A0M2H2J6_MICTR</name>
<evidence type="ECO:0000313" key="2">
    <source>
        <dbReference type="EMBL" id="KJL40637.1"/>
    </source>
</evidence>